<protein>
    <submittedName>
        <fullName evidence="2">3'-5' exoribonuclease</fullName>
    </submittedName>
</protein>
<evidence type="ECO:0000313" key="2">
    <source>
        <dbReference type="EMBL" id="MDC9589795.1"/>
    </source>
</evidence>
<evidence type="ECO:0000259" key="1">
    <source>
        <dbReference type="Pfam" id="PF16473"/>
    </source>
</evidence>
<organism evidence="2 3">
    <name type="scientific">Xenorhabdus yunnanensis</name>
    <dbReference type="NCBI Taxonomy" id="3025878"/>
    <lineage>
        <taxon>Bacteria</taxon>
        <taxon>Pseudomonadati</taxon>
        <taxon>Pseudomonadota</taxon>
        <taxon>Gammaproteobacteria</taxon>
        <taxon>Enterobacterales</taxon>
        <taxon>Morganellaceae</taxon>
        <taxon>Xenorhabdus</taxon>
    </lineage>
</organism>
<dbReference type="InterPro" id="IPR036397">
    <property type="entry name" value="RNaseH_sf"/>
</dbReference>
<gene>
    <name evidence="2" type="ORF">PSI23_10925</name>
</gene>
<keyword evidence="3" id="KW-1185">Reference proteome</keyword>
<accession>A0ABT5LFA5</accession>
<comment type="caution">
    <text evidence="2">The sequence shown here is derived from an EMBL/GenBank/DDBJ whole genome shotgun (WGS) entry which is preliminary data.</text>
</comment>
<feature type="domain" description="3'-5' exoribonuclease Rv2179c-like" evidence="1">
    <location>
        <begin position="13"/>
        <end position="194"/>
    </location>
</feature>
<proteinExistence type="predicted"/>
<dbReference type="Proteomes" id="UP001217178">
    <property type="component" value="Unassembled WGS sequence"/>
</dbReference>
<dbReference type="InterPro" id="IPR033390">
    <property type="entry name" value="Rv2179c-like"/>
</dbReference>
<dbReference type="Pfam" id="PF16473">
    <property type="entry name" value="Rv2179c-like"/>
    <property type="match status" value="1"/>
</dbReference>
<dbReference type="InterPro" id="IPR012337">
    <property type="entry name" value="RNaseH-like_sf"/>
</dbReference>
<dbReference type="RefSeq" id="WP_273555111.1">
    <property type="nucleotide sequence ID" value="NZ_JAQRFI010000022.1"/>
</dbReference>
<evidence type="ECO:0000313" key="3">
    <source>
        <dbReference type="Proteomes" id="UP001217178"/>
    </source>
</evidence>
<sequence>MQPKIKRDTLFLIADVETLSNLAGDKPLVWEVGLALVRGDGLILGSWGSLVNVHDMVGRGFKQTPSTLAWLMSQEAEVRFRFKQACEYDTPTLIDVMQEMTTWIKNTISAHMNQGEIRFPVRNLYLLGRGAAFDCPIMEVLYREVNSESVPLPWLFYNGACLRTFEMIFPVRVPNIGTAHRAEHDALWEAQCLSRQLAVYWQFAGQINAACYQMDTQAQPLTPSELIPLGNILTEDDNKLTLYAKPDTPSAIPLPNANQWIDEYAHTQNDEPCLHQNCPDCHGMFVKSNGEQCVHTMICRCPNCQKECM</sequence>
<dbReference type="Gene3D" id="3.30.420.10">
    <property type="entry name" value="Ribonuclease H-like superfamily/Ribonuclease H"/>
    <property type="match status" value="1"/>
</dbReference>
<reference evidence="2 3" key="1">
    <citation type="submission" date="2023-02" db="EMBL/GenBank/DDBJ databases">
        <title>Entomopathogenic bacteria.</title>
        <authorList>
            <person name="Machado R.A."/>
        </authorList>
    </citation>
    <scope>NUCLEOTIDE SEQUENCE [LARGE SCALE GENOMIC DNA]</scope>
    <source>
        <strain evidence="2 3">XENO-10</strain>
    </source>
</reference>
<name>A0ABT5LFA5_9GAMM</name>
<dbReference type="EMBL" id="JAQRFI010000022">
    <property type="protein sequence ID" value="MDC9589795.1"/>
    <property type="molecule type" value="Genomic_DNA"/>
</dbReference>
<dbReference type="SUPFAM" id="SSF53098">
    <property type="entry name" value="Ribonuclease H-like"/>
    <property type="match status" value="1"/>
</dbReference>